<sequence>VDELQSKSYGGNSIDNKHLNNSLITDVTNCNLPIKMIVNQENYKNKSSSDNRESYKEQTLQNAELEKYEVNNILKKISK</sequence>
<protein>
    <submittedName>
        <fullName evidence="2">Uncharacterized protein</fullName>
    </submittedName>
</protein>
<reference evidence="2" key="1">
    <citation type="submission" date="2014-12" db="EMBL/GenBank/DDBJ databases">
        <title>Insight into the proteome of Arion vulgaris.</title>
        <authorList>
            <person name="Aradska J."/>
            <person name="Bulat T."/>
            <person name="Smidak R."/>
            <person name="Sarate P."/>
            <person name="Gangsoo J."/>
            <person name="Sialana F."/>
            <person name="Bilban M."/>
            <person name="Lubec G."/>
        </authorList>
    </citation>
    <scope>NUCLEOTIDE SEQUENCE</scope>
    <source>
        <tissue evidence="2">Skin</tissue>
    </source>
</reference>
<organism evidence="2">
    <name type="scientific">Arion vulgaris</name>
    <dbReference type="NCBI Taxonomy" id="1028688"/>
    <lineage>
        <taxon>Eukaryota</taxon>
        <taxon>Metazoa</taxon>
        <taxon>Spiralia</taxon>
        <taxon>Lophotrochozoa</taxon>
        <taxon>Mollusca</taxon>
        <taxon>Gastropoda</taxon>
        <taxon>Heterobranchia</taxon>
        <taxon>Euthyneura</taxon>
        <taxon>Panpulmonata</taxon>
        <taxon>Eupulmonata</taxon>
        <taxon>Stylommatophora</taxon>
        <taxon>Helicina</taxon>
        <taxon>Arionoidea</taxon>
        <taxon>Arionidae</taxon>
        <taxon>Arion</taxon>
    </lineage>
</organism>
<proteinExistence type="predicted"/>
<gene>
    <name evidence="2" type="primary">ORF37778</name>
</gene>
<accession>A0A0B6YUY5</accession>
<dbReference type="EMBL" id="HACG01013027">
    <property type="protein sequence ID" value="CEK59892.1"/>
    <property type="molecule type" value="Transcribed_RNA"/>
</dbReference>
<name>A0A0B6YUY5_9EUPU</name>
<feature type="non-terminal residue" evidence="2">
    <location>
        <position position="1"/>
    </location>
</feature>
<evidence type="ECO:0000313" key="2">
    <source>
        <dbReference type="EMBL" id="CEK59892.1"/>
    </source>
</evidence>
<dbReference type="AlphaFoldDB" id="A0A0B6YUY5"/>
<feature type="non-terminal residue" evidence="2">
    <location>
        <position position="79"/>
    </location>
</feature>
<evidence type="ECO:0000256" key="1">
    <source>
        <dbReference type="SAM" id="MobiDB-lite"/>
    </source>
</evidence>
<feature type="region of interest" description="Disordered" evidence="1">
    <location>
        <begin position="1"/>
        <end position="20"/>
    </location>
</feature>